<accession>A0A9P1DQA7</accession>
<protein>
    <submittedName>
        <fullName evidence="9">Uncharacterized protein</fullName>
    </submittedName>
</protein>
<feature type="signal peptide" evidence="8">
    <location>
        <begin position="1"/>
        <end position="30"/>
    </location>
</feature>
<dbReference type="GO" id="GO:0016788">
    <property type="term" value="F:hydrolase activity, acting on ester bonds"/>
    <property type="evidence" value="ECO:0007669"/>
    <property type="project" value="InterPro"/>
</dbReference>
<evidence type="ECO:0000256" key="7">
    <source>
        <dbReference type="ARBA" id="ARBA00023180"/>
    </source>
</evidence>
<dbReference type="GO" id="GO:0003676">
    <property type="term" value="F:nucleic acid binding"/>
    <property type="evidence" value="ECO:0007669"/>
    <property type="project" value="InterPro"/>
</dbReference>
<keyword evidence="7" id="KW-0325">Glycoprotein</keyword>
<dbReference type="SUPFAM" id="SSF48537">
    <property type="entry name" value="Phospholipase C/P1 nuclease"/>
    <property type="match status" value="1"/>
</dbReference>
<keyword evidence="3" id="KW-0479">Metal-binding</keyword>
<keyword evidence="2" id="KW-0540">Nuclease</keyword>
<keyword evidence="6" id="KW-1015">Disulfide bond</keyword>
<dbReference type="PANTHER" id="PTHR33146:SF26">
    <property type="entry name" value="ENDONUCLEASE 4"/>
    <property type="match status" value="1"/>
</dbReference>
<keyword evidence="11" id="KW-1185">Reference proteome</keyword>
<keyword evidence="4" id="KW-0255">Endonuclease</keyword>
<reference evidence="9" key="1">
    <citation type="submission" date="2022-10" db="EMBL/GenBank/DDBJ databases">
        <authorList>
            <person name="Chen Y."/>
            <person name="Dougan E. K."/>
            <person name="Chan C."/>
            <person name="Rhodes N."/>
            <person name="Thang M."/>
        </authorList>
    </citation>
    <scope>NUCLEOTIDE SEQUENCE</scope>
</reference>
<dbReference type="EMBL" id="CAMXCT030005902">
    <property type="protein sequence ID" value="CAL4800873.1"/>
    <property type="molecule type" value="Genomic_DNA"/>
</dbReference>
<evidence type="ECO:0000256" key="8">
    <source>
        <dbReference type="SAM" id="SignalP"/>
    </source>
</evidence>
<evidence type="ECO:0000313" key="10">
    <source>
        <dbReference type="EMBL" id="CAL4800873.1"/>
    </source>
</evidence>
<dbReference type="Pfam" id="PF02265">
    <property type="entry name" value="S1-P1_nuclease"/>
    <property type="match status" value="1"/>
</dbReference>
<evidence type="ECO:0000256" key="2">
    <source>
        <dbReference type="ARBA" id="ARBA00022722"/>
    </source>
</evidence>
<dbReference type="GO" id="GO:0046872">
    <property type="term" value="F:metal ion binding"/>
    <property type="evidence" value="ECO:0007669"/>
    <property type="project" value="UniProtKB-KW"/>
</dbReference>
<comment type="caution">
    <text evidence="9">The sequence shown here is derived from an EMBL/GenBank/DDBJ whole genome shotgun (WGS) entry which is preliminary data.</text>
</comment>
<comment type="similarity">
    <text evidence="1">Belongs to the nuclease type I family.</text>
</comment>
<dbReference type="Gene3D" id="1.10.575.10">
    <property type="entry name" value="P1 Nuclease"/>
    <property type="match status" value="1"/>
</dbReference>
<keyword evidence="5" id="KW-0378">Hydrolase</keyword>
<dbReference type="EMBL" id="CAMXCT020005902">
    <property type="protein sequence ID" value="CAL1166936.1"/>
    <property type="molecule type" value="Genomic_DNA"/>
</dbReference>
<dbReference type="InterPro" id="IPR003154">
    <property type="entry name" value="S1/P1nuclease"/>
</dbReference>
<evidence type="ECO:0000256" key="6">
    <source>
        <dbReference type="ARBA" id="ARBA00023157"/>
    </source>
</evidence>
<dbReference type="InterPro" id="IPR008947">
    <property type="entry name" value="PLipase_C/P1_nuclease_dom_sf"/>
</dbReference>
<feature type="chain" id="PRO_5043271607" evidence="8">
    <location>
        <begin position="31"/>
        <end position="252"/>
    </location>
</feature>
<feature type="non-terminal residue" evidence="9">
    <location>
        <position position="1"/>
    </location>
</feature>
<dbReference type="OrthoDB" id="441446at2759"/>
<evidence type="ECO:0000313" key="11">
    <source>
        <dbReference type="Proteomes" id="UP001152797"/>
    </source>
</evidence>
<dbReference type="Proteomes" id="UP001152797">
    <property type="component" value="Unassembled WGS sequence"/>
</dbReference>
<evidence type="ECO:0000256" key="4">
    <source>
        <dbReference type="ARBA" id="ARBA00022759"/>
    </source>
</evidence>
<organism evidence="9">
    <name type="scientific">Cladocopium goreaui</name>
    <dbReference type="NCBI Taxonomy" id="2562237"/>
    <lineage>
        <taxon>Eukaryota</taxon>
        <taxon>Sar</taxon>
        <taxon>Alveolata</taxon>
        <taxon>Dinophyceae</taxon>
        <taxon>Suessiales</taxon>
        <taxon>Symbiodiniaceae</taxon>
        <taxon>Cladocopium</taxon>
    </lineage>
</organism>
<evidence type="ECO:0000256" key="5">
    <source>
        <dbReference type="ARBA" id="ARBA00022801"/>
    </source>
</evidence>
<sequence length="252" mass="29355">TAVRCNNRPTADMSWRNCIVLCLLLRNAFAWSGEGHFQIAMVAQGFLREKLRKKVKDMLKGDLVDFAHYEQKLTVPETSMCHFHHQKPEWQCGQGIGRQGKVHCDGSEAGYFSLLCAVSLTFQKFSYDALMREYPQSDFFRMPVSDYWSNFKQLPEAAHYSDMHQPLHWLRGDFEYGRNITVVAKGKEYSLFDYWESQLPLDFQLNDFHGDPRMYKKWHHFKEHPGEVFATWGASADVASVVVWTTSRERPA</sequence>
<dbReference type="PANTHER" id="PTHR33146">
    <property type="entry name" value="ENDONUCLEASE 4"/>
    <property type="match status" value="1"/>
</dbReference>
<dbReference type="EMBL" id="CAMXCT010005902">
    <property type="protein sequence ID" value="CAI4013561.1"/>
    <property type="molecule type" value="Genomic_DNA"/>
</dbReference>
<dbReference type="GO" id="GO:0006308">
    <property type="term" value="P:DNA catabolic process"/>
    <property type="evidence" value="ECO:0007669"/>
    <property type="project" value="InterPro"/>
</dbReference>
<dbReference type="AlphaFoldDB" id="A0A9P1DQA7"/>
<proteinExistence type="inferred from homology"/>
<dbReference type="GO" id="GO:0004519">
    <property type="term" value="F:endonuclease activity"/>
    <property type="evidence" value="ECO:0007669"/>
    <property type="project" value="UniProtKB-KW"/>
</dbReference>
<keyword evidence="8" id="KW-0732">Signal</keyword>
<evidence type="ECO:0000313" key="9">
    <source>
        <dbReference type="EMBL" id="CAI4013561.1"/>
    </source>
</evidence>
<reference evidence="10 11" key="2">
    <citation type="submission" date="2024-05" db="EMBL/GenBank/DDBJ databases">
        <authorList>
            <person name="Chen Y."/>
            <person name="Shah S."/>
            <person name="Dougan E. K."/>
            <person name="Thang M."/>
            <person name="Chan C."/>
        </authorList>
    </citation>
    <scope>NUCLEOTIDE SEQUENCE [LARGE SCALE GENOMIC DNA]</scope>
</reference>
<evidence type="ECO:0000256" key="3">
    <source>
        <dbReference type="ARBA" id="ARBA00022723"/>
    </source>
</evidence>
<gene>
    <name evidence="9" type="ORF">C1SCF055_LOCUS38520</name>
</gene>
<name>A0A9P1DQA7_9DINO</name>
<evidence type="ECO:0000256" key="1">
    <source>
        <dbReference type="ARBA" id="ARBA00009547"/>
    </source>
</evidence>